<feature type="transmembrane region" description="Helical" evidence="9">
    <location>
        <begin position="449"/>
        <end position="470"/>
    </location>
</feature>
<proteinExistence type="inferred from homology"/>
<comment type="subcellular location">
    <subcellularLocation>
        <location evidence="1">Membrane</location>
        <topology evidence="1">Multi-pass membrane protein</topology>
    </subcellularLocation>
</comment>
<keyword evidence="4 9" id="KW-0812">Transmembrane</keyword>
<evidence type="ECO:0000313" key="10">
    <source>
        <dbReference type="EMBL" id="NOH16162.1"/>
    </source>
</evidence>
<dbReference type="GO" id="GO:0033179">
    <property type="term" value="C:proton-transporting V-type ATPase, V0 domain"/>
    <property type="evidence" value="ECO:0007669"/>
    <property type="project" value="InterPro"/>
</dbReference>
<feature type="transmembrane region" description="Helical" evidence="9">
    <location>
        <begin position="508"/>
        <end position="529"/>
    </location>
</feature>
<protein>
    <submittedName>
        <fullName evidence="10">ATPase</fullName>
    </submittedName>
</protein>
<feature type="transmembrane region" description="Helical" evidence="9">
    <location>
        <begin position="482"/>
        <end position="502"/>
    </location>
</feature>
<dbReference type="RefSeq" id="WP_171303425.1">
    <property type="nucleotide sequence ID" value="NZ_JABFIF010000012.1"/>
</dbReference>
<sequence>MSIEKMVMVNIASPIEFIDSVIKEVILSEALHPVDAFEKISEGNFNISTIEENLDPLIDVNYVKPYFEKRDHFNVNEKIGNLRKLINERKILDIKDEDFIMDYDELQKNISNISDRIKDLNEELNQYKSKKEKLEEYKENLKYLLSIDINIKKLTDLKNFELEIYKIEDKKFKIMKENYENIPAIVDKVYKGNGYTIITVISTKALKIDTNRILNSLNCRKLDLPLDYEGTPKDVMNLIERELDEVTNKIQEIQRKINEFYNENSFHIEVMLKSFELEKAASRLREYIAYSKNFFYLSGWVPNAMIGNFKNSIKKISKEIIVLEKKVDETDYSEDPPTKLKNNILVKPFEAMVNMYGIPSYGEVDPTTFLAITYMIMFGIMFGDIGQGFVLLLAGIYINKKKKSYGPGNILVRLGTISMIFGCLYGSVFGFEDLIKPILISPMENIDTMLIGAIAFGCFILLIGFVYGIINNLRNNNLEEGIFGRNGITGMLFYILLLVFAYTKISSIETMSISIWMLIFVVLLILMILKQPIANFITKKGFVISEKKSDYFVESGFGVIETLLSMFSNTVSFIRVGAFALNHVGLFIAFASMAQMMKNSFGSILMYILGNVIIIVLEGLIVFIQGLRLEYYELFSKYYDGSGTKFKPITIDNVK</sequence>
<evidence type="ECO:0000256" key="8">
    <source>
        <dbReference type="SAM" id="Coils"/>
    </source>
</evidence>
<evidence type="ECO:0000256" key="5">
    <source>
        <dbReference type="ARBA" id="ARBA00022989"/>
    </source>
</evidence>
<dbReference type="GO" id="GO:0016471">
    <property type="term" value="C:vacuolar proton-transporting V-type ATPase complex"/>
    <property type="evidence" value="ECO:0007669"/>
    <property type="project" value="TreeGrafter"/>
</dbReference>
<feature type="transmembrane region" description="Helical" evidence="9">
    <location>
        <begin position="573"/>
        <end position="592"/>
    </location>
</feature>
<dbReference type="GO" id="GO:0051117">
    <property type="term" value="F:ATPase binding"/>
    <property type="evidence" value="ECO:0007669"/>
    <property type="project" value="TreeGrafter"/>
</dbReference>
<dbReference type="InterPro" id="IPR002490">
    <property type="entry name" value="V-ATPase_116kDa_su"/>
</dbReference>
<dbReference type="Pfam" id="PF01496">
    <property type="entry name" value="V_ATPase_I"/>
    <property type="match status" value="2"/>
</dbReference>
<evidence type="ECO:0000256" key="3">
    <source>
        <dbReference type="ARBA" id="ARBA00022448"/>
    </source>
</evidence>
<comment type="caution">
    <text evidence="10">The sequence shown here is derived from an EMBL/GenBank/DDBJ whole genome shotgun (WGS) entry which is preliminary data.</text>
</comment>
<dbReference type="PANTHER" id="PTHR11629:SF63">
    <property type="entry name" value="V-TYPE PROTON ATPASE SUBUNIT A"/>
    <property type="match status" value="1"/>
</dbReference>
<evidence type="ECO:0000256" key="6">
    <source>
        <dbReference type="ARBA" id="ARBA00023065"/>
    </source>
</evidence>
<dbReference type="GO" id="GO:0007035">
    <property type="term" value="P:vacuolar acidification"/>
    <property type="evidence" value="ECO:0007669"/>
    <property type="project" value="TreeGrafter"/>
</dbReference>
<evidence type="ECO:0000256" key="7">
    <source>
        <dbReference type="ARBA" id="ARBA00023136"/>
    </source>
</evidence>
<keyword evidence="5 9" id="KW-1133">Transmembrane helix</keyword>
<keyword evidence="7 9" id="KW-0472">Membrane</keyword>
<keyword evidence="6" id="KW-0406">Ion transport</keyword>
<feature type="transmembrane region" description="Helical" evidence="9">
    <location>
        <begin position="374"/>
        <end position="398"/>
    </location>
</feature>
<dbReference type="EMBL" id="JABFIF010000012">
    <property type="protein sequence ID" value="NOH16162.1"/>
    <property type="molecule type" value="Genomic_DNA"/>
</dbReference>
<organism evidence="10 11">
    <name type="scientific">Clostridium cochlearium</name>
    <dbReference type="NCBI Taxonomy" id="1494"/>
    <lineage>
        <taxon>Bacteria</taxon>
        <taxon>Bacillati</taxon>
        <taxon>Bacillota</taxon>
        <taxon>Clostridia</taxon>
        <taxon>Eubacteriales</taxon>
        <taxon>Clostridiaceae</taxon>
        <taxon>Clostridium</taxon>
    </lineage>
</organism>
<comment type="similarity">
    <text evidence="2">Belongs to the V-ATPase 116 kDa subunit family.</text>
</comment>
<evidence type="ECO:0000256" key="1">
    <source>
        <dbReference type="ARBA" id="ARBA00004141"/>
    </source>
</evidence>
<name>A0A7Y3XYG3_CLOCO</name>
<feature type="coiled-coil region" evidence="8">
    <location>
        <begin position="103"/>
        <end position="144"/>
    </location>
</feature>
<gene>
    <name evidence="10" type="ORF">HMJ28_07160</name>
</gene>
<dbReference type="GO" id="GO:0046961">
    <property type="term" value="F:proton-transporting ATPase activity, rotational mechanism"/>
    <property type="evidence" value="ECO:0007669"/>
    <property type="project" value="InterPro"/>
</dbReference>
<feature type="coiled-coil region" evidence="8">
    <location>
        <begin position="236"/>
        <end position="263"/>
    </location>
</feature>
<dbReference type="PANTHER" id="PTHR11629">
    <property type="entry name" value="VACUOLAR PROTON ATPASES"/>
    <property type="match status" value="1"/>
</dbReference>
<dbReference type="AlphaFoldDB" id="A0A7Y3XYG3"/>
<evidence type="ECO:0000256" key="4">
    <source>
        <dbReference type="ARBA" id="ARBA00022692"/>
    </source>
</evidence>
<feature type="transmembrane region" description="Helical" evidence="9">
    <location>
        <begin position="604"/>
        <end position="627"/>
    </location>
</feature>
<reference evidence="10 11" key="1">
    <citation type="submission" date="2020-05" db="EMBL/GenBank/DDBJ databases">
        <title>Draft genome sequence of Clostridium cochlearium strain AGROS13 isolated from a sheep dairy farm in New Zealand.</title>
        <authorList>
            <person name="Gupta T.B."/>
            <person name="Jauregui R."/>
            <person name="Risson A.N."/>
            <person name="Brightwell G."/>
            <person name="Maclean P."/>
        </authorList>
    </citation>
    <scope>NUCLEOTIDE SEQUENCE [LARGE SCALE GENOMIC DNA]</scope>
    <source>
        <strain evidence="10 11">AGROS13</strain>
    </source>
</reference>
<dbReference type="Proteomes" id="UP000528432">
    <property type="component" value="Unassembled WGS sequence"/>
</dbReference>
<accession>A0A7Y3XYG3</accession>
<keyword evidence="3" id="KW-0813">Transport</keyword>
<keyword evidence="8" id="KW-0175">Coiled coil</keyword>
<feature type="transmembrane region" description="Helical" evidence="9">
    <location>
        <begin position="410"/>
        <end position="429"/>
    </location>
</feature>
<evidence type="ECO:0000313" key="11">
    <source>
        <dbReference type="Proteomes" id="UP000528432"/>
    </source>
</evidence>
<evidence type="ECO:0000256" key="2">
    <source>
        <dbReference type="ARBA" id="ARBA00009904"/>
    </source>
</evidence>
<evidence type="ECO:0000256" key="9">
    <source>
        <dbReference type="SAM" id="Phobius"/>
    </source>
</evidence>